<dbReference type="PANTHER" id="PTHR30349">
    <property type="entry name" value="PHAGE INTEGRASE-RELATED"/>
    <property type="match status" value="1"/>
</dbReference>
<comment type="similarity">
    <text evidence="1">Belongs to the 'phage' integrase family.</text>
</comment>
<evidence type="ECO:0000256" key="2">
    <source>
        <dbReference type="ARBA" id="ARBA00023125"/>
    </source>
</evidence>
<dbReference type="PANTHER" id="PTHR30349:SF64">
    <property type="entry name" value="PROPHAGE INTEGRASE INTD-RELATED"/>
    <property type="match status" value="1"/>
</dbReference>
<dbReference type="RefSeq" id="WP_118931240.1">
    <property type="nucleotide sequence ID" value="NZ_JAHONI010000004.1"/>
</dbReference>
<dbReference type="AlphaFoldDB" id="A0A414JK73"/>
<dbReference type="InterPro" id="IPR010998">
    <property type="entry name" value="Integrase_recombinase_N"/>
</dbReference>
<dbReference type="InterPro" id="IPR050090">
    <property type="entry name" value="Tyrosine_recombinase_XerCD"/>
</dbReference>
<proteinExistence type="inferred from homology"/>
<dbReference type="PROSITE" id="PS51898">
    <property type="entry name" value="TYR_RECOMBINASE"/>
    <property type="match status" value="1"/>
</dbReference>
<dbReference type="GO" id="GO:0006310">
    <property type="term" value="P:DNA recombination"/>
    <property type="evidence" value="ECO:0007669"/>
    <property type="project" value="UniProtKB-KW"/>
</dbReference>
<protein>
    <submittedName>
        <fullName evidence="5">Site-specific integrase</fullName>
    </submittedName>
</protein>
<dbReference type="CDD" id="cd01185">
    <property type="entry name" value="INTN1_C_like"/>
    <property type="match status" value="1"/>
</dbReference>
<reference evidence="5 6" key="1">
    <citation type="submission" date="2018-08" db="EMBL/GenBank/DDBJ databases">
        <title>A genome reference for cultivated species of the human gut microbiota.</title>
        <authorList>
            <person name="Zou Y."/>
            <person name="Xue W."/>
            <person name="Luo G."/>
        </authorList>
    </citation>
    <scope>NUCLEOTIDE SEQUENCE [LARGE SCALE GENOMIC DNA]</scope>
    <source>
        <strain evidence="5 6">AM27-46</strain>
    </source>
</reference>
<keyword evidence="2" id="KW-0238">DNA-binding</keyword>
<dbReference type="SUPFAM" id="SSF56349">
    <property type="entry name" value="DNA breaking-rejoining enzymes"/>
    <property type="match status" value="1"/>
</dbReference>
<dbReference type="InterPro" id="IPR011010">
    <property type="entry name" value="DNA_brk_join_enz"/>
</dbReference>
<evidence type="ECO:0000256" key="3">
    <source>
        <dbReference type="ARBA" id="ARBA00023172"/>
    </source>
</evidence>
<evidence type="ECO:0000313" key="6">
    <source>
        <dbReference type="Proteomes" id="UP000284640"/>
    </source>
</evidence>
<dbReference type="Gene3D" id="1.10.150.130">
    <property type="match status" value="1"/>
</dbReference>
<feature type="domain" description="Tyr recombinase" evidence="4">
    <location>
        <begin position="213"/>
        <end position="383"/>
    </location>
</feature>
<evidence type="ECO:0000259" key="4">
    <source>
        <dbReference type="PROSITE" id="PS51898"/>
    </source>
</evidence>
<dbReference type="GO" id="GO:0003677">
    <property type="term" value="F:DNA binding"/>
    <property type="evidence" value="ECO:0007669"/>
    <property type="project" value="UniProtKB-KW"/>
</dbReference>
<dbReference type="EMBL" id="QSKL01000028">
    <property type="protein sequence ID" value="RHE55930.1"/>
    <property type="molecule type" value="Genomic_DNA"/>
</dbReference>
<organism evidence="5 6">
    <name type="scientific">Bacteroides uniformis</name>
    <dbReference type="NCBI Taxonomy" id="820"/>
    <lineage>
        <taxon>Bacteria</taxon>
        <taxon>Pseudomonadati</taxon>
        <taxon>Bacteroidota</taxon>
        <taxon>Bacteroidia</taxon>
        <taxon>Bacteroidales</taxon>
        <taxon>Bacteroidaceae</taxon>
        <taxon>Bacteroides</taxon>
    </lineage>
</organism>
<name>A0A414JK73_BACUN</name>
<dbReference type="InterPro" id="IPR002104">
    <property type="entry name" value="Integrase_catalytic"/>
</dbReference>
<dbReference type="Pfam" id="PF00589">
    <property type="entry name" value="Phage_integrase"/>
    <property type="match status" value="1"/>
</dbReference>
<dbReference type="InterPro" id="IPR025269">
    <property type="entry name" value="SAM-like_dom"/>
</dbReference>
<evidence type="ECO:0000313" key="5">
    <source>
        <dbReference type="EMBL" id="RHE55930.1"/>
    </source>
</evidence>
<gene>
    <name evidence="5" type="ORF">DW729_18380</name>
</gene>
<dbReference type="Proteomes" id="UP000284640">
    <property type="component" value="Unassembled WGS sequence"/>
</dbReference>
<keyword evidence="3" id="KW-0233">DNA recombination</keyword>
<dbReference type="Gene3D" id="1.10.443.10">
    <property type="entry name" value="Intergrase catalytic core"/>
    <property type="match status" value="1"/>
</dbReference>
<dbReference type="GO" id="GO:0015074">
    <property type="term" value="P:DNA integration"/>
    <property type="evidence" value="ECO:0007669"/>
    <property type="project" value="InterPro"/>
</dbReference>
<dbReference type="Pfam" id="PF13102">
    <property type="entry name" value="Phage_int_SAM_5"/>
    <property type="match status" value="1"/>
</dbReference>
<comment type="caution">
    <text evidence="5">The sequence shown here is derived from an EMBL/GenBank/DDBJ whole genome shotgun (WGS) entry which is preliminary data.</text>
</comment>
<accession>A0A414JK73</accession>
<evidence type="ECO:0000256" key="1">
    <source>
        <dbReference type="ARBA" id="ARBA00008857"/>
    </source>
</evidence>
<dbReference type="InterPro" id="IPR013762">
    <property type="entry name" value="Integrase-like_cat_sf"/>
</dbReference>
<sequence length="391" mass="45825">MSKYVRLFFNRKKKATTTVAGAIEIVVCLQRERCYFHSGHNVTLDQWENGMVVNHPRAVVINEEIQKKVTEFEHILIAMQVNKDDMTIAQFKTYLSADGGNRRNFMAWLRERINNRPLREGTRKGHLTTYKALERFDKFKTFDDVTLQHIYQFDLFIREEQTCTMKGKPIIRSQAAIHNYHKRFKSYVAEAFRLGLIKENPYERFQDKRGEKSDRPHLTEAQVKKLIRMREESTDAVMNRYLDFFLFQTFTGMAYSDAKSFDYEQHVVTIDGKDYIDGHRIKTGNEFVTPILPITQKILERNNYKMEITSNQKYNQFLKGIGLALNCSFPLTTHIARHTFACTVALGQGISKEVLQFMMGHTSIKTTEIYAKLPMQYVSQNIGDKMFRAWK</sequence>